<dbReference type="RefSeq" id="WP_098604411.1">
    <property type="nucleotide sequence ID" value="NZ_JARMDG010000044.1"/>
</dbReference>
<comment type="caution">
    <text evidence="1">The sequence shown here is derived from an EMBL/GenBank/DDBJ whole genome shotgun (WGS) entry which is preliminary data.</text>
</comment>
<evidence type="ECO:0000313" key="1">
    <source>
        <dbReference type="EMBL" id="MDR4328245.1"/>
    </source>
</evidence>
<evidence type="ECO:0000313" key="2">
    <source>
        <dbReference type="Proteomes" id="UP001248134"/>
    </source>
</evidence>
<reference evidence="1" key="1">
    <citation type="submission" date="2019-07" db="EMBL/GenBank/DDBJ databases">
        <title>Phylogenomic Reclassification of ATCC Bacillus Strains and Various Taxa within the Genus Bacillus.</title>
        <authorList>
            <person name="Riojas M.A."/>
            <person name="Frank A.M."/>
            <person name="Fenn S.L."/>
            <person name="King S.P."/>
            <person name="Brower S.M."/>
            <person name="Hazbon M.H."/>
        </authorList>
    </citation>
    <scope>NUCLEOTIDE SEQUENCE</scope>
    <source>
        <strain evidence="1">NR-12239</strain>
    </source>
</reference>
<protein>
    <submittedName>
        <fullName evidence="1">Uncharacterized protein</fullName>
    </submittedName>
</protein>
<dbReference type="Proteomes" id="UP001248134">
    <property type="component" value="Unassembled WGS sequence"/>
</dbReference>
<dbReference type="AlphaFoldDB" id="A0AAJ1Z1M7"/>
<name>A0AAJ1Z1M7_9BACI</name>
<accession>A0AAJ1Z1M7</accession>
<proteinExistence type="predicted"/>
<sequence length="406" mass="46461">MNEKYKKRMPKFLPIGIAMGVLFSASPLTENTVKADVGTAGTVITTFGNIYDKFLKEPFGKWLEEIDVKSYYYAEHENLAYKAPTFQKGEFGISAFDYYKNKDFSKKIKLAYEDGKVEYKTIKHGEQIRIKQAGTMVDLTPDEPDLYNHKILYITQEQLDEGKTGISLTNFKTYYLKSDNSGRRNALADKYLKQTFPHYYPNGLRVWGVDENELFKQLPVEKQMLGTITSEPISEGVFYYFSDPAHYVSPHINEIMSREVDLITNHKDGEYSSLSTKIKGRDGFIRSWDDGRLSTSDGNTPLSKQEFTITPIKKGSNKVLLRDGLKYIPSKLGDNELYIIKPEKVWTLEDTGLFGAFRLKNENGQYLSVGDGIATFTDDYAIASVFAADLKEDEWNNWLNKWYPGK</sequence>
<gene>
    <name evidence="1" type="ORF">FOS08_20710</name>
</gene>
<organism evidence="1 2">
    <name type="scientific">Bacillus pseudomycoides</name>
    <dbReference type="NCBI Taxonomy" id="64104"/>
    <lineage>
        <taxon>Bacteria</taxon>
        <taxon>Bacillati</taxon>
        <taxon>Bacillota</taxon>
        <taxon>Bacilli</taxon>
        <taxon>Bacillales</taxon>
        <taxon>Bacillaceae</taxon>
        <taxon>Bacillus</taxon>
        <taxon>Bacillus cereus group</taxon>
    </lineage>
</organism>
<dbReference type="EMBL" id="VLYX01000028">
    <property type="protein sequence ID" value="MDR4328245.1"/>
    <property type="molecule type" value="Genomic_DNA"/>
</dbReference>